<evidence type="ECO:0000256" key="1">
    <source>
        <dbReference type="ARBA" id="ARBA00022741"/>
    </source>
</evidence>
<dbReference type="GO" id="GO:0016787">
    <property type="term" value="F:hydrolase activity"/>
    <property type="evidence" value="ECO:0007669"/>
    <property type="project" value="UniProtKB-KW"/>
</dbReference>
<evidence type="ECO:0008006" key="10">
    <source>
        <dbReference type="Google" id="ProtNLM"/>
    </source>
</evidence>
<organism evidence="8 9">
    <name type="scientific">Cucumis sativus</name>
    <name type="common">Cucumber</name>
    <dbReference type="NCBI Taxonomy" id="3659"/>
    <lineage>
        <taxon>Eukaryota</taxon>
        <taxon>Viridiplantae</taxon>
        <taxon>Streptophyta</taxon>
        <taxon>Embryophyta</taxon>
        <taxon>Tracheophyta</taxon>
        <taxon>Spermatophyta</taxon>
        <taxon>Magnoliopsida</taxon>
        <taxon>eudicotyledons</taxon>
        <taxon>Gunneridae</taxon>
        <taxon>Pentapetalae</taxon>
        <taxon>rosids</taxon>
        <taxon>fabids</taxon>
        <taxon>Cucurbitales</taxon>
        <taxon>Cucurbitaceae</taxon>
        <taxon>Benincaseae</taxon>
        <taxon>Cucumis</taxon>
    </lineage>
</organism>
<dbReference type="CDD" id="cd18808">
    <property type="entry name" value="SF1_C_Upf1"/>
    <property type="match status" value="1"/>
</dbReference>
<dbReference type="GO" id="GO:0003723">
    <property type="term" value="F:RNA binding"/>
    <property type="evidence" value="ECO:0000318"/>
    <property type="project" value="GO_Central"/>
</dbReference>
<reference evidence="8 9" key="1">
    <citation type="journal article" date="2009" name="Nat. Genet.">
        <title>The genome of the cucumber, Cucumis sativus L.</title>
        <authorList>
            <person name="Huang S."/>
            <person name="Li R."/>
            <person name="Zhang Z."/>
            <person name="Li L."/>
            <person name="Gu X."/>
            <person name="Fan W."/>
            <person name="Lucas W.J."/>
            <person name="Wang X."/>
            <person name="Xie B."/>
            <person name="Ni P."/>
            <person name="Ren Y."/>
            <person name="Zhu H."/>
            <person name="Li J."/>
            <person name="Lin K."/>
            <person name="Jin W."/>
            <person name="Fei Z."/>
            <person name="Li G."/>
            <person name="Staub J."/>
            <person name="Kilian A."/>
            <person name="van der Vossen E.A."/>
            <person name="Wu Y."/>
            <person name="Guo J."/>
            <person name="He J."/>
            <person name="Jia Z."/>
            <person name="Ren Y."/>
            <person name="Tian G."/>
            <person name="Lu Y."/>
            <person name="Ruan J."/>
            <person name="Qian W."/>
            <person name="Wang M."/>
            <person name="Huang Q."/>
            <person name="Li B."/>
            <person name="Xuan Z."/>
            <person name="Cao J."/>
            <person name="Asan"/>
            <person name="Wu Z."/>
            <person name="Zhang J."/>
            <person name="Cai Q."/>
            <person name="Bai Y."/>
            <person name="Zhao B."/>
            <person name="Han Y."/>
            <person name="Li Y."/>
            <person name="Li X."/>
            <person name="Wang S."/>
            <person name="Shi Q."/>
            <person name="Liu S."/>
            <person name="Cho W.K."/>
            <person name="Kim J.Y."/>
            <person name="Xu Y."/>
            <person name="Heller-Uszynska K."/>
            <person name="Miao H."/>
            <person name="Cheng Z."/>
            <person name="Zhang S."/>
            <person name="Wu J."/>
            <person name="Yang Y."/>
            <person name="Kang H."/>
            <person name="Li M."/>
            <person name="Liang H."/>
            <person name="Ren X."/>
            <person name="Shi Z."/>
            <person name="Wen M."/>
            <person name="Jian M."/>
            <person name="Yang H."/>
            <person name="Zhang G."/>
            <person name="Yang Z."/>
            <person name="Chen R."/>
            <person name="Liu S."/>
            <person name="Li J."/>
            <person name="Ma L."/>
            <person name="Liu H."/>
            <person name="Zhou Y."/>
            <person name="Zhao J."/>
            <person name="Fang X."/>
            <person name="Li G."/>
            <person name="Fang L."/>
            <person name="Li Y."/>
            <person name="Liu D."/>
            <person name="Zheng H."/>
            <person name="Zhang Y."/>
            <person name="Qin N."/>
            <person name="Li Z."/>
            <person name="Yang G."/>
            <person name="Yang S."/>
            <person name="Bolund L."/>
            <person name="Kristiansen K."/>
            <person name="Zheng H."/>
            <person name="Li S."/>
            <person name="Zhang X."/>
            <person name="Yang H."/>
            <person name="Wang J."/>
            <person name="Sun R."/>
            <person name="Zhang B."/>
            <person name="Jiang S."/>
            <person name="Wang J."/>
            <person name="Du Y."/>
            <person name="Li S."/>
        </authorList>
    </citation>
    <scope>NUCLEOTIDE SEQUENCE [LARGE SCALE GENOMIC DNA]</scope>
    <source>
        <strain evidence="9">cv. 9930</strain>
    </source>
</reference>
<dbReference type="PANTHER" id="PTHR10887">
    <property type="entry name" value="DNA2/NAM7 HELICASE FAMILY"/>
    <property type="match status" value="1"/>
</dbReference>
<dbReference type="GO" id="GO:0004386">
    <property type="term" value="F:helicase activity"/>
    <property type="evidence" value="ECO:0007669"/>
    <property type="project" value="UniProtKB-KW"/>
</dbReference>
<keyword evidence="1" id="KW-0547">Nucleotide-binding</keyword>
<dbReference type="eggNOG" id="KOG1801">
    <property type="taxonomic scope" value="Eukaryota"/>
</dbReference>
<dbReference type="Pfam" id="PF13087">
    <property type="entry name" value="AAA_12"/>
    <property type="match status" value="1"/>
</dbReference>
<evidence type="ECO:0000256" key="3">
    <source>
        <dbReference type="ARBA" id="ARBA00022806"/>
    </source>
</evidence>
<reference evidence="8 9" key="4">
    <citation type="journal article" date="2011" name="BMC Genomics">
        <title>RNA-Seq improves annotation of protein-coding genes in the cucumber genome.</title>
        <authorList>
            <person name="Li Z."/>
            <person name="Zhang Z."/>
            <person name="Yan P."/>
            <person name="Huang S."/>
            <person name="Fei Z."/>
            <person name="Lin K."/>
        </authorList>
    </citation>
    <scope>NUCLEOTIDE SEQUENCE [LARGE SCALE GENOMIC DNA]</scope>
    <source>
        <strain evidence="9">cv. 9930</strain>
    </source>
</reference>
<dbReference type="InterPro" id="IPR027417">
    <property type="entry name" value="P-loop_NTPase"/>
</dbReference>
<dbReference type="Proteomes" id="UP000029981">
    <property type="component" value="Chromosome 5"/>
</dbReference>
<dbReference type="EMBL" id="CM002926">
    <property type="protein sequence ID" value="KGN50868.1"/>
    <property type="molecule type" value="Genomic_DNA"/>
</dbReference>
<proteinExistence type="predicted"/>
<dbReference type="InterPro" id="IPR045055">
    <property type="entry name" value="DNA2/NAM7-like"/>
</dbReference>
<protein>
    <recommendedName>
        <fullName evidence="10">Helicase ATP-binding domain-containing protein</fullName>
    </recommendedName>
</protein>
<dbReference type="Pfam" id="PF13086">
    <property type="entry name" value="AAA_11"/>
    <property type="match status" value="1"/>
</dbReference>
<dbReference type="Gramene" id="KGN50868">
    <property type="protein sequence ID" value="KGN50868"/>
    <property type="gene ID" value="Csa_5G292250"/>
</dbReference>
<reference evidence="8 9" key="3">
    <citation type="journal article" date="2010" name="BMC Genomics">
        <title>Transcriptome sequencing and comparative analysis of cucumber flowers with different sex types.</title>
        <authorList>
            <person name="Guo S."/>
            <person name="Zheng Y."/>
            <person name="Joung J.G."/>
            <person name="Liu S."/>
            <person name="Zhang Z."/>
            <person name="Crasta O.R."/>
            <person name="Sobral B.W."/>
            <person name="Xu Y."/>
            <person name="Huang S."/>
            <person name="Fei Z."/>
        </authorList>
    </citation>
    <scope>NUCLEOTIDE SEQUENCE [LARGE SCALE GENOMIC DNA]</scope>
    <source>
        <strain evidence="9">cv. 9930</strain>
    </source>
</reference>
<evidence type="ECO:0000313" key="8">
    <source>
        <dbReference type="EMBL" id="KGN50868.1"/>
    </source>
</evidence>
<dbReference type="InterPro" id="IPR041679">
    <property type="entry name" value="DNA2/NAM7-like_C"/>
</dbReference>
<dbReference type="InterPro" id="IPR047187">
    <property type="entry name" value="SF1_C_Upf1"/>
</dbReference>
<sequence>MEAEGGLSNKGSNHKDSNGLIDALFSWDFNNVFNQNIYKPKVRKIPKSFETEEQYKGSYIFPLLEETRAELCSNLKTIQKAPFSQVISIETSNTKKDKILFNVNVSSWRNTYGGKGQQPYKSLPGDFFVILDVDPQTITSDYLEKSSKLNWAFAWLGQVNDNNTPTHLKLHISNSMDQLKSTPLFIVFLMNLTTNLRIWKTLQCSSSGGIVKHVLGTMSMDNKTCKQCNNQTDGEDSTEDMATLRLASLSLNESQRVAIESCIRKVKCQHKPSIELIWGPPGTGKTKTTSILLWKILAINHQIRTLACAPTNVAITNLASQVLKLLKHDSLSRNAIFCPLGELLLFGNKDRLKFDYSHQLEDIYLDRRVEKLFKCLGQYGLKFQISSMIGIFQENKLSKLKRMFKSNVSSLLECVHIFTTHIPQQVIMEHNWKKLEILVGFICDIGTLLSKNNYNYDDDDTMGEALIDLKCHFLLVLRTLLVSLDEIEVPSKLSKNSIEKFCFQKASLIFSTTSNSFKLNSVKKNSLNLVVVDEAAQLKECESLIPLQLPHISHAILVGDEFQLPATVKSKVCERAKFGRSLYERLSLIGYSKHLLDTQYRMHPLVSYFPNSKFYGNKIMDASIVMNKEYEKEYLPSPLFGPYSFINVCGGEEESNGDGQSKKNMVEVTVVTQIIQMLYKAWCKNKKDISIGIISPYNAQVSSIQEKLGRKYEKKNNEGFGVKVKSIDGFQGGEEDVIIISTVRSNNGHNIGFLSNKQRTNVALTRARFCLWIVGDAKTLGKSNSEWRDVIDDAKTRRCFFNVEENKELANEMRMMKTWQMSDIKQEILKLDNIYNSNHVYGRV</sequence>
<dbReference type="SUPFAM" id="SSF52540">
    <property type="entry name" value="P-loop containing nucleoside triphosphate hydrolases"/>
    <property type="match status" value="1"/>
</dbReference>
<dbReference type="GO" id="GO:0005694">
    <property type="term" value="C:chromosome"/>
    <property type="evidence" value="ECO:0007669"/>
    <property type="project" value="UniProtKB-ARBA"/>
</dbReference>
<reference evidence="8 9" key="2">
    <citation type="journal article" date="2009" name="PLoS ONE">
        <title>An integrated genetic and cytogenetic map of the cucumber genome.</title>
        <authorList>
            <person name="Ren Y."/>
            <person name="Zhang Z."/>
            <person name="Liu J."/>
            <person name="Staub J.E."/>
            <person name="Han Y."/>
            <person name="Cheng Z."/>
            <person name="Li X."/>
            <person name="Lu J."/>
            <person name="Miao H."/>
            <person name="Kang H."/>
            <person name="Xie B."/>
            <person name="Gu X."/>
            <person name="Wang X."/>
            <person name="Du Y."/>
            <person name="Jin W."/>
            <person name="Huang S."/>
        </authorList>
    </citation>
    <scope>NUCLEOTIDE SEQUENCE [LARGE SCALE GENOMIC DNA]</scope>
    <source>
        <strain evidence="9">cv. 9930</strain>
    </source>
</reference>
<evidence type="ECO:0000259" key="5">
    <source>
        <dbReference type="Pfam" id="PF13086"/>
    </source>
</evidence>
<dbReference type="FunFam" id="3.40.50.300:FF:000326">
    <property type="entry name" value="P-loop containing nucleoside triphosphate hydrolase"/>
    <property type="match status" value="1"/>
</dbReference>
<evidence type="ECO:0000259" key="6">
    <source>
        <dbReference type="Pfam" id="PF13087"/>
    </source>
</evidence>
<feature type="domain" description="DNA2/NAM7 helicase-like C-terminal" evidence="6">
    <location>
        <begin position="579"/>
        <end position="778"/>
    </location>
</feature>
<dbReference type="InterPro" id="IPR045529">
    <property type="entry name" value="DUF6469"/>
</dbReference>
<evidence type="ECO:0000259" key="7">
    <source>
        <dbReference type="Pfam" id="PF20073"/>
    </source>
</evidence>
<feature type="domain" description="DUF6469" evidence="7">
    <location>
        <begin position="82"/>
        <end position="204"/>
    </location>
</feature>
<dbReference type="Pfam" id="PF20073">
    <property type="entry name" value="DUF6469"/>
    <property type="match status" value="1"/>
</dbReference>
<evidence type="ECO:0000256" key="2">
    <source>
        <dbReference type="ARBA" id="ARBA00022801"/>
    </source>
</evidence>
<keyword evidence="3" id="KW-0347">Helicase</keyword>
<dbReference type="Gene3D" id="3.40.50.300">
    <property type="entry name" value="P-loop containing nucleotide triphosphate hydrolases"/>
    <property type="match status" value="2"/>
</dbReference>
<accession>A0A0A0KMQ3</accession>
<keyword evidence="2" id="KW-0378">Hydrolase</keyword>
<evidence type="ECO:0000313" key="9">
    <source>
        <dbReference type="Proteomes" id="UP000029981"/>
    </source>
</evidence>
<dbReference type="GO" id="GO:0005524">
    <property type="term" value="F:ATP binding"/>
    <property type="evidence" value="ECO:0007669"/>
    <property type="project" value="UniProtKB-KW"/>
</dbReference>
<evidence type="ECO:0000256" key="4">
    <source>
        <dbReference type="ARBA" id="ARBA00022840"/>
    </source>
</evidence>
<keyword evidence="4" id="KW-0067">ATP-binding</keyword>
<dbReference type="PANTHER" id="PTHR10887:SF515">
    <property type="entry name" value="P-LOOP CONTAINING NUCLEOSIDE TRIPHOSPHATE HYDROLASES SUPERFAMILY PROTEIN"/>
    <property type="match status" value="1"/>
</dbReference>
<dbReference type="OrthoDB" id="6513042at2759"/>
<dbReference type="AlphaFoldDB" id="A0A0A0KMQ3"/>
<dbReference type="InterPro" id="IPR041677">
    <property type="entry name" value="DNA2/NAM7_AAA_11"/>
</dbReference>
<name>A0A0A0KMQ3_CUCSA</name>
<dbReference type="KEGG" id="csv:101216797"/>
<gene>
    <name evidence="8" type="ORF">Csa_5G292250</name>
</gene>
<dbReference type="OMA" id="CESTIPF"/>
<keyword evidence="9" id="KW-1185">Reference proteome</keyword>
<feature type="domain" description="DNA2/NAM7 helicase helicase" evidence="5">
    <location>
        <begin position="251"/>
        <end position="571"/>
    </location>
</feature>